<dbReference type="EMBL" id="ML122284">
    <property type="protein sequence ID" value="RPD56999.1"/>
    <property type="molecule type" value="Genomic_DNA"/>
</dbReference>
<feature type="transmembrane region" description="Helical" evidence="1">
    <location>
        <begin position="127"/>
        <end position="148"/>
    </location>
</feature>
<feature type="transmembrane region" description="Helical" evidence="1">
    <location>
        <begin position="82"/>
        <end position="106"/>
    </location>
</feature>
<accession>A0A5C2S2D5</accession>
<feature type="transmembrane region" description="Helical" evidence="1">
    <location>
        <begin position="40"/>
        <end position="62"/>
    </location>
</feature>
<sequence>MSDESCTKIFRTWYAFRNILNIPCAVFAGMRALALTRNRALSAIILVFSLAPPIVNFTQQGLGAGATAEPIFGCSAYFNTTLTGAVICTVVSRAGAIIGDFLLVAITWRKLARGSIRTELAKHQGSLASIMMWNGVLYFSVLFILNVLHLSITLSSLIGNPNGGISYVTDFTDPMTAILIWRFLFDLQQASLQDVNLDSSGDLGSHTTASYVTSLNFAQAMGMGAMGSVVVPDGFSVAETNHDLLVTELHEQEECVEHEGGA</sequence>
<evidence type="ECO:0000313" key="3">
    <source>
        <dbReference type="Proteomes" id="UP000313359"/>
    </source>
</evidence>
<keyword evidence="3" id="KW-1185">Reference proteome</keyword>
<reference evidence="2" key="1">
    <citation type="journal article" date="2018" name="Genome Biol. Evol.">
        <title>Genomics and development of Lentinus tigrinus, a white-rot wood-decaying mushroom with dimorphic fruiting bodies.</title>
        <authorList>
            <person name="Wu B."/>
            <person name="Xu Z."/>
            <person name="Knudson A."/>
            <person name="Carlson A."/>
            <person name="Chen N."/>
            <person name="Kovaka S."/>
            <person name="LaButti K."/>
            <person name="Lipzen A."/>
            <person name="Pennachio C."/>
            <person name="Riley R."/>
            <person name="Schakwitz W."/>
            <person name="Umezawa K."/>
            <person name="Ohm R.A."/>
            <person name="Grigoriev I.V."/>
            <person name="Nagy L.G."/>
            <person name="Gibbons J."/>
            <person name="Hibbett D."/>
        </authorList>
    </citation>
    <scope>NUCLEOTIDE SEQUENCE [LARGE SCALE GENOMIC DNA]</scope>
    <source>
        <strain evidence="2">ALCF2SS1-6</strain>
    </source>
</reference>
<keyword evidence="1" id="KW-1133">Transmembrane helix</keyword>
<organism evidence="2 3">
    <name type="scientific">Lentinus tigrinus ALCF2SS1-6</name>
    <dbReference type="NCBI Taxonomy" id="1328759"/>
    <lineage>
        <taxon>Eukaryota</taxon>
        <taxon>Fungi</taxon>
        <taxon>Dikarya</taxon>
        <taxon>Basidiomycota</taxon>
        <taxon>Agaricomycotina</taxon>
        <taxon>Agaricomycetes</taxon>
        <taxon>Polyporales</taxon>
        <taxon>Polyporaceae</taxon>
        <taxon>Lentinus</taxon>
    </lineage>
</organism>
<dbReference type="OrthoDB" id="2740975at2759"/>
<protein>
    <submittedName>
        <fullName evidence="2">Uncharacterized protein</fullName>
    </submittedName>
</protein>
<gene>
    <name evidence="2" type="ORF">L227DRAFT_578417</name>
</gene>
<keyword evidence="1" id="KW-0812">Transmembrane</keyword>
<evidence type="ECO:0000256" key="1">
    <source>
        <dbReference type="SAM" id="Phobius"/>
    </source>
</evidence>
<name>A0A5C2S2D5_9APHY</name>
<dbReference type="AlphaFoldDB" id="A0A5C2S2D5"/>
<keyword evidence="1" id="KW-0472">Membrane</keyword>
<dbReference type="Proteomes" id="UP000313359">
    <property type="component" value="Unassembled WGS sequence"/>
</dbReference>
<evidence type="ECO:0000313" key="2">
    <source>
        <dbReference type="EMBL" id="RPD56999.1"/>
    </source>
</evidence>
<proteinExistence type="predicted"/>